<dbReference type="SUPFAM" id="SSF46689">
    <property type="entry name" value="Homeodomain-like"/>
    <property type="match status" value="1"/>
</dbReference>
<dbReference type="GO" id="GO:0003700">
    <property type="term" value="F:DNA-binding transcription factor activity"/>
    <property type="evidence" value="ECO:0007669"/>
    <property type="project" value="InterPro"/>
</dbReference>
<organism evidence="4 5">
    <name type="scientific">Corynebacterium provencense</name>
    <dbReference type="NCBI Taxonomy" id="1737425"/>
    <lineage>
        <taxon>Bacteria</taxon>
        <taxon>Bacillati</taxon>
        <taxon>Actinomycetota</taxon>
        <taxon>Actinomycetes</taxon>
        <taxon>Mycobacteriales</taxon>
        <taxon>Corynebacteriaceae</taxon>
        <taxon>Corynebacterium</taxon>
    </lineage>
</organism>
<dbReference type="Gene3D" id="1.10.10.60">
    <property type="entry name" value="Homeodomain-like"/>
    <property type="match status" value="1"/>
</dbReference>
<dbReference type="GO" id="GO:0043565">
    <property type="term" value="F:sequence-specific DNA binding"/>
    <property type="evidence" value="ECO:0007669"/>
    <property type="project" value="InterPro"/>
</dbReference>
<name>A0A2Z3YSG1_9CORY</name>
<dbReference type="KEGG" id="cpre:Csp1_13170"/>
<dbReference type="AlphaFoldDB" id="A0A2Z3YSG1"/>
<keyword evidence="5" id="KW-1185">Reference proteome</keyword>
<dbReference type="InterPro" id="IPR009057">
    <property type="entry name" value="Homeodomain-like_sf"/>
</dbReference>
<gene>
    <name evidence="4" type="ORF">Csp1_13170</name>
</gene>
<dbReference type="Pfam" id="PF12833">
    <property type="entry name" value="HTH_18"/>
    <property type="match status" value="1"/>
</dbReference>
<keyword evidence="1" id="KW-0805">Transcription regulation</keyword>
<feature type="domain" description="HTH araC/xylS-type" evidence="3">
    <location>
        <begin position="1"/>
        <end position="47"/>
    </location>
</feature>
<proteinExistence type="predicted"/>
<reference evidence="5" key="1">
    <citation type="submission" date="2017-11" db="EMBL/GenBank/DDBJ databases">
        <title>Otitis media/interna in a cat caused by the recently described species Corynebacterium provencense.</title>
        <authorList>
            <person name="Kittl S."/>
            <person name="Brodard I."/>
            <person name="Rychener L."/>
            <person name="Jores J."/>
            <person name="Roosje P."/>
            <person name="Gobeli Brawand S."/>
        </authorList>
    </citation>
    <scope>NUCLEOTIDE SEQUENCE [LARGE SCALE GENOMIC DNA]</scope>
    <source>
        <strain evidence="5">17KM38</strain>
    </source>
</reference>
<accession>A0A2Z3YSG1</accession>
<dbReference type="InterPro" id="IPR018060">
    <property type="entry name" value="HTH_AraC"/>
</dbReference>
<evidence type="ECO:0000313" key="4">
    <source>
        <dbReference type="EMBL" id="AWT26110.1"/>
    </source>
</evidence>
<keyword evidence="2" id="KW-0804">Transcription</keyword>
<dbReference type="PROSITE" id="PS01124">
    <property type="entry name" value="HTH_ARAC_FAMILY_2"/>
    <property type="match status" value="1"/>
</dbReference>
<dbReference type="Proteomes" id="UP000247696">
    <property type="component" value="Chromosome"/>
</dbReference>
<evidence type="ECO:0000313" key="5">
    <source>
        <dbReference type="Proteomes" id="UP000247696"/>
    </source>
</evidence>
<evidence type="ECO:0000256" key="1">
    <source>
        <dbReference type="ARBA" id="ARBA00023015"/>
    </source>
</evidence>
<evidence type="ECO:0000256" key="2">
    <source>
        <dbReference type="ARBA" id="ARBA00023163"/>
    </source>
</evidence>
<evidence type="ECO:0000259" key="3">
    <source>
        <dbReference type="PROSITE" id="PS01124"/>
    </source>
</evidence>
<dbReference type="EMBL" id="CP024988">
    <property type="protein sequence ID" value="AWT26110.1"/>
    <property type="molecule type" value="Genomic_DNA"/>
</dbReference>
<protein>
    <recommendedName>
        <fullName evidence="3">HTH araC/xylS-type domain-containing protein</fullName>
    </recommendedName>
</protein>
<sequence>MNAARKLLDRGENVGTAARKVGYSHASGLTKTFREVLGITPSGYIRQRRWLH</sequence>